<evidence type="ECO:0000313" key="10">
    <source>
        <dbReference type="EMBL" id="ETP34491.1"/>
    </source>
</evidence>
<dbReference type="EMBL" id="ANIY01003626">
    <property type="protein sequence ID" value="ETP34491.1"/>
    <property type="molecule type" value="Genomic_DNA"/>
</dbReference>
<feature type="compositionally biased region" description="Low complexity" evidence="8">
    <location>
        <begin position="232"/>
        <end position="246"/>
    </location>
</feature>
<evidence type="ECO:0000256" key="7">
    <source>
        <dbReference type="ARBA" id="ARBA00023242"/>
    </source>
</evidence>
<dbReference type="PROSITE" id="PS50280">
    <property type="entry name" value="SET"/>
    <property type="match status" value="1"/>
</dbReference>
<dbReference type="GO" id="GO:0032259">
    <property type="term" value="P:methylation"/>
    <property type="evidence" value="ECO:0007669"/>
    <property type="project" value="UniProtKB-KW"/>
</dbReference>
<dbReference type="InterPro" id="IPR046341">
    <property type="entry name" value="SET_dom_sf"/>
</dbReference>
<gene>
    <name evidence="10" type="ORF">F442_17205</name>
</gene>
<reference evidence="10 11" key="1">
    <citation type="submission" date="2013-11" db="EMBL/GenBank/DDBJ databases">
        <title>The Genome Sequence of Phytophthora parasitica P10297.</title>
        <authorList>
            <consortium name="The Broad Institute Genomics Platform"/>
            <person name="Russ C."/>
            <person name="Tyler B."/>
            <person name="Panabieres F."/>
            <person name="Shan W."/>
            <person name="Tripathy S."/>
            <person name="Grunwald N."/>
            <person name="Machado M."/>
            <person name="Johnson C.S."/>
            <person name="Walker B."/>
            <person name="Young S.K."/>
            <person name="Zeng Q."/>
            <person name="Gargeya S."/>
            <person name="Fitzgerald M."/>
            <person name="Haas B."/>
            <person name="Abouelleil A."/>
            <person name="Allen A.W."/>
            <person name="Alvarado L."/>
            <person name="Arachchi H.M."/>
            <person name="Berlin A.M."/>
            <person name="Chapman S.B."/>
            <person name="Gainer-Dewar J."/>
            <person name="Goldberg J."/>
            <person name="Griggs A."/>
            <person name="Gujja S."/>
            <person name="Hansen M."/>
            <person name="Howarth C."/>
            <person name="Imamovic A."/>
            <person name="Ireland A."/>
            <person name="Larimer J."/>
            <person name="McCowan C."/>
            <person name="Murphy C."/>
            <person name="Pearson M."/>
            <person name="Poon T.W."/>
            <person name="Priest M."/>
            <person name="Roberts A."/>
            <person name="Saif S."/>
            <person name="Shea T."/>
            <person name="Sisk P."/>
            <person name="Sykes S."/>
            <person name="Wortman J."/>
            <person name="Nusbaum C."/>
            <person name="Birren B."/>
        </authorList>
    </citation>
    <scope>NUCLEOTIDE SEQUENCE [LARGE SCALE GENOMIC DNA]</scope>
    <source>
        <strain evidence="10 11">P10297</strain>
    </source>
</reference>
<evidence type="ECO:0000256" key="4">
    <source>
        <dbReference type="ARBA" id="ARBA00022603"/>
    </source>
</evidence>
<dbReference type="AlphaFoldDB" id="W2YHR5"/>
<evidence type="ECO:0000256" key="5">
    <source>
        <dbReference type="ARBA" id="ARBA00022679"/>
    </source>
</evidence>
<dbReference type="InterPro" id="IPR001214">
    <property type="entry name" value="SET_dom"/>
</dbReference>
<evidence type="ECO:0000313" key="11">
    <source>
        <dbReference type="Proteomes" id="UP000018948"/>
    </source>
</evidence>
<evidence type="ECO:0000256" key="6">
    <source>
        <dbReference type="ARBA" id="ARBA00022691"/>
    </source>
</evidence>
<feature type="non-terminal residue" evidence="10">
    <location>
        <position position="1"/>
    </location>
</feature>
<keyword evidence="4" id="KW-0489">Methyltransferase</keyword>
<name>W2YHR5_PHYNI</name>
<proteinExistence type="predicted"/>
<keyword evidence="6" id="KW-0949">S-adenosyl-L-methionine</keyword>
<keyword evidence="5" id="KW-0808">Transferase</keyword>
<feature type="domain" description="SET" evidence="9">
    <location>
        <begin position="437"/>
        <end position="559"/>
    </location>
</feature>
<dbReference type="PANTHER" id="PTHR22884">
    <property type="entry name" value="SET DOMAIN PROTEINS"/>
    <property type="match status" value="1"/>
</dbReference>
<dbReference type="Pfam" id="PF00856">
    <property type="entry name" value="SET"/>
    <property type="match status" value="1"/>
</dbReference>
<evidence type="ECO:0000259" key="9">
    <source>
        <dbReference type="PROSITE" id="PS50280"/>
    </source>
</evidence>
<evidence type="ECO:0000256" key="8">
    <source>
        <dbReference type="SAM" id="MobiDB-lite"/>
    </source>
</evidence>
<dbReference type="Proteomes" id="UP000018948">
    <property type="component" value="Unassembled WGS sequence"/>
</dbReference>
<evidence type="ECO:0000256" key="2">
    <source>
        <dbReference type="ARBA" id="ARBA00004286"/>
    </source>
</evidence>
<evidence type="ECO:0000256" key="1">
    <source>
        <dbReference type="ARBA" id="ARBA00004123"/>
    </source>
</evidence>
<comment type="subcellular location">
    <subcellularLocation>
        <location evidence="2">Chromosome</location>
    </subcellularLocation>
    <subcellularLocation>
        <location evidence="1">Nucleus</location>
    </subcellularLocation>
</comment>
<keyword evidence="7" id="KW-0539">Nucleus</keyword>
<dbReference type="InterPro" id="IPR050777">
    <property type="entry name" value="SET2_Histone-Lys_MeTrsfase"/>
</dbReference>
<feature type="region of interest" description="Disordered" evidence="8">
    <location>
        <begin position="169"/>
        <end position="199"/>
    </location>
</feature>
<feature type="compositionally biased region" description="Polar residues" evidence="8">
    <location>
        <begin position="176"/>
        <end position="196"/>
    </location>
</feature>
<keyword evidence="3" id="KW-0158">Chromosome</keyword>
<dbReference type="GO" id="GO:0008168">
    <property type="term" value="F:methyltransferase activity"/>
    <property type="evidence" value="ECO:0007669"/>
    <property type="project" value="UniProtKB-KW"/>
</dbReference>
<dbReference type="SUPFAM" id="SSF82199">
    <property type="entry name" value="SET domain"/>
    <property type="match status" value="1"/>
</dbReference>
<dbReference type="SMART" id="SM00317">
    <property type="entry name" value="SET"/>
    <property type="match status" value="1"/>
</dbReference>
<evidence type="ECO:0000256" key="3">
    <source>
        <dbReference type="ARBA" id="ARBA00022454"/>
    </source>
</evidence>
<dbReference type="GO" id="GO:0005694">
    <property type="term" value="C:chromosome"/>
    <property type="evidence" value="ECO:0007669"/>
    <property type="project" value="UniProtKB-SubCell"/>
</dbReference>
<dbReference type="Gene3D" id="2.170.270.10">
    <property type="entry name" value="SET domain"/>
    <property type="match status" value="1"/>
</dbReference>
<feature type="region of interest" description="Disordered" evidence="8">
    <location>
        <begin position="211"/>
        <end position="262"/>
    </location>
</feature>
<dbReference type="GO" id="GO:0005634">
    <property type="term" value="C:nucleus"/>
    <property type="evidence" value="ECO:0007669"/>
    <property type="project" value="UniProtKB-SubCell"/>
</dbReference>
<organism evidence="10 11">
    <name type="scientific">Phytophthora nicotianae P10297</name>
    <dbReference type="NCBI Taxonomy" id="1317064"/>
    <lineage>
        <taxon>Eukaryota</taxon>
        <taxon>Sar</taxon>
        <taxon>Stramenopiles</taxon>
        <taxon>Oomycota</taxon>
        <taxon>Peronosporomycetes</taxon>
        <taxon>Peronosporales</taxon>
        <taxon>Peronosporaceae</taxon>
        <taxon>Phytophthora</taxon>
    </lineage>
</organism>
<protein>
    <recommendedName>
        <fullName evidence="9">SET domain-containing protein</fullName>
    </recommendedName>
</protein>
<accession>W2YHR5</accession>
<comment type="caution">
    <text evidence="10">The sequence shown here is derived from an EMBL/GenBank/DDBJ whole genome shotgun (WGS) entry which is preliminary data.</text>
</comment>
<sequence>ALHLLRALATPRSCKSAMTGLIAKQFPPEVLRVGDLIEYYSRRFVVGDPRGLRVAVVQAIDDGPGTPFPVKLDTEEPLLGDNLLRRRRDSSGKKLGIEKEVKWRKLRSYKLEAGKIRRPTHTTTLGERLSAAVDAAMADVHVLLRGGCEDLTATGSDVQENLSPPLEMALTKKKSPSTAGTALRSTSSGAMQPQTTMEHDWSEEICAQEAGDAETAQNQCRDAASKKKPSRSSETASTPSPSTEATHGSSEEPCASEEIGEPPTDTELLAAQAYANTVPTRWMRKKIRHQAKETAYTWKQYRSRQHRYQAKCAITRSGNQIYHAHSLKAKRVKALLRLPGVMGKLKVLRERRQVYTTPTTTSRPLPAEVPWPPEVTKIQECMNPSGITFKDVGDFGVCSCIGDCFLYTCSNAYSAVFCTPDTCILGAACSNAPRSLETLTLYDTGRVGLGVFTTTDLDVGDVVGENAGVLSEYDALVDGQPAGALKYNSGYTMLYNTKSANKKYVYVEAKACGFTTRFLSHSCKPNAAFVEVRNRTSVKVLVRMIDDVKAGAQITVNYGKERWFKCVCDVCWTVEAK</sequence>